<feature type="transmembrane region" description="Helical" evidence="1">
    <location>
        <begin position="6"/>
        <end position="25"/>
    </location>
</feature>
<evidence type="ECO:0000313" key="3">
    <source>
        <dbReference type="Proteomes" id="UP000650467"/>
    </source>
</evidence>
<comment type="caution">
    <text evidence="2">The sequence shown here is derived from an EMBL/GenBank/DDBJ whole genome shotgun (WGS) entry which is preliminary data.</text>
</comment>
<organism evidence="2 3">
    <name type="scientific">Chlamydomonas incerta</name>
    <dbReference type="NCBI Taxonomy" id="51695"/>
    <lineage>
        <taxon>Eukaryota</taxon>
        <taxon>Viridiplantae</taxon>
        <taxon>Chlorophyta</taxon>
        <taxon>core chlorophytes</taxon>
        <taxon>Chlorophyceae</taxon>
        <taxon>CS clade</taxon>
        <taxon>Chlamydomonadales</taxon>
        <taxon>Chlamydomonadaceae</taxon>
        <taxon>Chlamydomonas</taxon>
    </lineage>
</organism>
<evidence type="ECO:0000313" key="2">
    <source>
        <dbReference type="EMBL" id="KAG2445409.1"/>
    </source>
</evidence>
<keyword evidence="3" id="KW-1185">Reference proteome</keyword>
<name>A0A835WDC9_CHLIN</name>
<sequence length="173" mass="17542">MGFLNGVFYVHGSLGMLAGVLLWATRGRFLVPRASQAVTLATDAFAGAIFTLGLIGALVARLPASDVGKRRAAAAFALYHGTVVFGSARAAVRDAARRRRRRAAARGIDDPGAAAVAPAAAGPAAAGAAGGRAGEGTEDEEVPVQTGVGSTVPHAVVGVWFLVWLARTGHGCR</sequence>
<gene>
    <name evidence="2" type="ORF">HXX76_000031</name>
</gene>
<reference evidence="2" key="1">
    <citation type="journal article" date="2020" name="bioRxiv">
        <title>Comparative genomics of Chlamydomonas.</title>
        <authorList>
            <person name="Craig R.J."/>
            <person name="Hasan A.R."/>
            <person name="Ness R.W."/>
            <person name="Keightley P.D."/>
        </authorList>
    </citation>
    <scope>NUCLEOTIDE SEQUENCE</scope>
    <source>
        <strain evidence="2">SAG 7.73</strain>
    </source>
</reference>
<dbReference type="AlphaFoldDB" id="A0A835WDC9"/>
<dbReference type="EMBL" id="JAEHOC010000001">
    <property type="protein sequence ID" value="KAG2445409.1"/>
    <property type="molecule type" value="Genomic_DNA"/>
</dbReference>
<evidence type="ECO:0000256" key="1">
    <source>
        <dbReference type="SAM" id="Phobius"/>
    </source>
</evidence>
<accession>A0A835WDC9</accession>
<feature type="transmembrane region" description="Helical" evidence="1">
    <location>
        <begin position="72"/>
        <end position="92"/>
    </location>
</feature>
<keyword evidence="1" id="KW-0472">Membrane</keyword>
<proteinExistence type="predicted"/>
<protein>
    <submittedName>
        <fullName evidence="2">Uncharacterized protein</fullName>
    </submittedName>
</protein>
<keyword evidence="1" id="KW-0812">Transmembrane</keyword>
<dbReference type="OrthoDB" id="542972at2759"/>
<feature type="transmembrane region" description="Helical" evidence="1">
    <location>
        <begin position="37"/>
        <end position="60"/>
    </location>
</feature>
<dbReference type="Proteomes" id="UP000650467">
    <property type="component" value="Unassembled WGS sequence"/>
</dbReference>
<keyword evidence="1" id="KW-1133">Transmembrane helix</keyword>